<dbReference type="Gene3D" id="1.20.120.450">
    <property type="entry name" value="dinb family like domain"/>
    <property type="match status" value="1"/>
</dbReference>
<dbReference type="EMBL" id="JAAATY010000012">
    <property type="protein sequence ID" value="NRN66866.1"/>
    <property type="molecule type" value="Genomic_DNA"/>
</dbReference>
<organism evidence="2 3">
    <name type="scientific">Kibdelosporangium persicum</name>
    <dbReference type="NCBI Taxonomy" id="2698649"/>
    <lineage>
        <taxon>Bacteria</taxon>
        <taxon>Bacillati</taxon>
        <taxon>Actinomycetota</taxon>
        <taxon>Actinomycetes</taxon>
        <taxon>Pseudonocardiales</taxon>
        <taxon>Pseudonocardiaceae</taxon>
        <taxon>Kibdelosporangium</taxon>
    </lineage>
</organism>
<dbReference type="InterPro" id="IPR034660">
    <property type="entry name" value="DinB/YfiT-like"/>
</dbReference>
<proteinExistence type="predicted"/>
<comment type="caution">
    <text evidence="2">The sequence shown here is derived from an EMBL/GenBank/DDBJ whole genome shotgun (WGS) entry which is preliminary data.</text>
</comment>
<protein>
    <submittedName>
        <fullName evidence="2">Mini-circle protein</fullName>
    </submittedName>
</protein>
<evidence type="ECO:0000313" key="3">
    <source>
        <dbReference type="Proteomes" id="UP000763557"/>
    </source>
</evidence>
<dbReference type="Pfam" id="PF04978">
    <property type="entry name" value="MST"/>
    <property type="match status" value="1"/>
</dbReference>
<sequence length="193" mass="21292">MPDRQLFVRAAAVGARLVRRRSRGETMRTQRQAKRKRDTGPPTAGPGERDVLVGFLDYLRAAVAAKAEEAPEPQARVAGVPSGTNLLGLVKHLTYVERHWLLGHGVTNWQATFHLDPTETAETILAGYRETTAEANREIVSWDDLTEAAPRPAKRGGPAPSRRWTLTHLIEETARHAGHADILRELIDGSTGR</sequence>
<name>A0ABX2F678_9PSEU</name>
<evidence type="ECO:0000313" key="2">
    <source>
        <dbReference type="EMBL" id="NRN66866.1"/>
    </source>
</evidence>
<dbReference type="InterPro" id="IPR007061">
    <property type="entry name" value="MST-like"/>
</dbReference>
<evidence type="ECO:0000256" key="1">
    <source>
        <dbReference type="SAM" id="MobiDB-lite"/>
    </source>
</evidence>
<reference evidence="2 3" key="1">
    <citation type="submission" date="2020-01" db="EMBL/GenBank/DDBJ databases">
        <title>Kibdelosporangium persica a novel Actinomycetes from a hot desert in Iran.</title>
        <authorList>
            <person name="Safaei N."/>
            <person name="Zaburannyi N."/>
            <person name="Mueller R."/>
            <person name="Wink J."/>
        </authorList>
    </citation>
    <scope>NUCLEOTIDE SEQUENCE [LARGE SCALE GENOMIC DNA]</scope>
    <source>
        <strain evidence="2 3">4NS15</strain>
    </source>
</reference>
<keyword evidence="3" id="KW-1185">Reference proteome</keyword>
<feature type="region of interest" description="Disordered" evidence="1">
    <location>
        <begin position="20"/>
        <end position="48"/>
    </location>
</feature>
<accession>A0ABX2F678</accession>
<gene>
    <name evidence="2" type="ORF">GC106_40990</name>
</gene>
<dbReference type="Proteomes" id="UP000763557">
    <property type="component" value="Unassembled WGS sequence"/>
</dbReference>
<dbReference type="SUPFAM" id="SSF109854">
    <property type="entry name" value="DinB/YfiT-like putative metalloenzymes"/>
    <property type="match status" value="1"/>
</dbReference>